<name>A0A3P7IV35_STRVU</name>
<proteinExistence type="predicted"/>
<keyword evidence="3" id="KW-1185">Reference proteome</keyword>
<evidence type="ECO:0000313" key="2">
    <source>
        <dbReference type="EMBL" id="VDM76811.1"/>
    </source>
</evidence>
<accession>A0A3P7IV35</accession>
<evidence type="ECO:0000256" key="1">
    <source>
        <dbReference type="SAM" id="SignalP"/>
    </source>
</evidence>
<dbReference type="Proteomes" id="UP000270094">
    <property type="component" value="Unassembled WGS sequence"/>
</dbReference>
<protein>
    <submittedName>
        <fullName evidence="2">Uncharacterized protein</fullName>
    </submittedName>
</protein>
<dbReference type="EMBL" id="UYYB01097790">
    <property type="protein sequence ID" value="VDM76811.1"/>
    <property type="molecule type" value="Genomic_DNA"/>
</dbReference>
<keyword evidence="1" id="KW-0732">Signal</keyword>
<organism evidence="2 3">
    <name type="scientific">Strongylus vulgaris</name>
    <name type="common">Blood worm</name>
    <dbReference type="NCBI Taxonomy" id="40348"/>
    <lineage>
        <taxon>Eukaryota</taxon>
        <taxon>Metazoa</taxon>
        <taxon>Ecdysozoa</taxon>
        <taxon>Nematoda</taxon>
        <taxon>Chromadorea</taxon>
        <taxon>Rhabditida</taxon>
        <taxon>Rhabditina</taxon>
        <taxon>Rhabditomorpha</taxon>
        <taxon>Strongyloidea</taxon>
        <taxon>Strongylidae</taxon>
        <taxon>Strongylus</taxon>
    </lineage>
</organism>
<dbReference type="AlphaFoldDB" id="A0A3P7IV35"/>
<feature type="chain" id="PRO_5018298337" evidence="1">
    <location>
        <begin position="22"/>
        <end position="80"/>
    </location>
</feature>
<feature type="signal peptide" evidence="1">
    <location>
        <begin position="1"/>
        <end position="21"/>
    </location>
</feature>
<gene>
    <name evidence="2" type="ORF">SVUK_LOCUS11809</name>
</gene>
<dbReference type="OrthoDB" id="10251605at2759"/>
<reference evidence="2 3" key="1">
    <citation type="submission" date="2018-11" db="EMBL/GenBank/DDBJ databases">
        <authorList>
            <consortium name="Pathogen Informatics"/>
        </authorList>
    </citation>
    <scope>NUCLEOTIDE SEQUENCE [LARGE SCALE GENOMIC DNA]</scope>
</reference>
<sequence>MILKYFTLLLVAAGVEQLVASLKHGGITAMLKDGIFADELAVAAMLRMFNEKKRWDINICNAYLEKLKGTAVCNRMLNYI</sequence>
<evidence type="ECO:0000313" key="3">
    <source>
        <dbReference type="Proteomes" id="UP000270094"/>
    </source>
</evidence>